<dbReference type="InterPro" id="IPR045112">
    <property type="entry name" value="PPAN-like"/>
</dbReference>
<dbReference type="OMA" id="KRTHAQI"/>
<sequence length="377" mass="42634">MFYFPHFGTIIYIYFSHYCELKKKKKMFVKPVVKKPSVDHVTGDKIPKSFVFSRGKLPGSLKQLQLDLRKLMLPHTALKLKEKKRNSLKDFLNVAGPMGVTHFLMLSKTETAPYLRVVRTPQGPTLTFKINEYSLAVDVAKSQLHPRCPQDLFKNSPLVSFYCYFFFDSTVLRFLGLNYRHRYQYSVGDLGVVGPESPDSMIVLSGFGTGDQHLKLTTIMFQNIFPAIDVNTVKLSSCQRLVLLNYNRDTKLIDFRHYSIRLQPIGVSRRIRKFVQNHQVPDLRSLQDVSDFVTKAGYGSESEVDDEAATVSLASDLGRVNRASTKSAVKLQEIGPRMTLQLIKIEEGLCSGGIIFSEFGNGGGEKKQENQEDGAED</sequence>
<dbReference type="PANTHER" id="PTHR12661">
    <property type="entry name" value="PETER PAN-RELATED"/>
    <property type="match status" value="1"/>
</dbReference>
<dbReference type="SMART" id="SM00879">
    <property type="entry name" value="Brix"/>
    <property type="match status" value="1"/>
</dbReference>
<evidence type="ECO:0000259" key="1">
    <source>
        <dbReference type="PROSITE" id="PS50833"/>
    </source>
</evidence>
<accession>A0A834YGZ5</accession>
<dbReference type="EMBL" id="JABCRI010000020">
    <property type="protein sequence ID" value="KAF8387860.1"/>
    <property type="molecule type" value="Genomic_DNA"/>
</dbReference>
<dbReference type="Proteomes" id="UP000655225">
    <property type="component" value="Unassembled WGS sequence"/>
</dbReference>
<organism evidence="2 3">
    <name type="scientific">Tetracentron sinense</name>
    <name type="common">Spur-leaf</name>
    <dbReference type="NCBI Taxonomy" id="13715"/>
    <lineage>
        <taxon>Eukaryota</taxon>
        <taxon>Viridiplantae</taxon>
        <taxon>Streptophyta</taxon>
        <taxon>Embryophyta</taxon>
        <taxon>Tracheophyta</taxon>
        <taxon>Spermatophyta</taxon>
        <taxon>Magnoliopsida</taxon>
        <taxon>Trochodendrales</taxon>
        <taxon>Trochodendraceae</taxon>
        <taxon>Tetracentron</taxon>
    </lineage>
</organism>
<proteinExistence type="predicted"/>
<dbReference type="InterPro" id="IPR007109">
    <property type="entry name" value="Brix"/>
</dbReference>
<gene>
    <name evidence="2" type="ORF">HHK36_026522</name>
</gene>
<evidence type="ECO:0000313" key="3">
    <source>
        <dbReference type="Proteomes" id="UP000655225"/>
    </source>
</evidence>
<dbReference type="Pfam" id="PF04427">
    <property type="entry name" value="Brix"/>
    <property type="match status" value="1"/>
</dbReference>
<feature type="domain" description="Brix" evidence="1">
    <location>
        <begin position="47"/>
        <end position="351"/>
    </location>
</feature>
<dbReference type="GO" id="GO:0019843">
    <property type="term" value="F:rRNA binding"/>
    <property type="evidence" value="ECO:0007669"/>
    <property type="project" value="InterPro"/>
</dbReference>
<reference evidence="2 3" key="1">
    <citation type="submission" date="2020-04" db="EMBL/GenBank/DDBJ databases">
        <title>Plant Genome Project.</title>
        <authorList>
            <person name="Zhang R.-G."/>
        </authorList>
    </citation>
    <scope>NUCLEOTIDE SEQUENCE [LARGE SCALE GENOMIC DNA]</scope>
    <source>
        <strain evidence="2">YNK0</strain>
        <tissue evidence="2">Leaf</tissue>
    </source>
</reference>
<dbReference type="GO" id="GO:0006364">
    <property type="term" value="P:rRNA processing"/>
    <property type="evidence" value="ECO:0007669"/>
    <property type="project" value="InterPro"/>
</dbReference>
<dbReference type="AlphaFoldDB" id="A0A834YGZ5"/>
<evidence type="ECO:0000313" key="2">
    <source>
        <dbReference type="EMBL" id="KAF8387860.1"/>
    </source>
</evidence>
<dbReference type="OrthoDB" id="10261452at2759"/>
<name>A0A834YGZ5_TETSI</name>
<dbReference type="GO" id="GO:0030687">
    <property type="term" value="C:preribosome, large subunit precursor"/>
    <property type="evidence" value="ECO:0007669"/>
    <property type="project" value="TreeGrafter"/>
</dbReference>
<dbReference type="PANTHER" id="PTHR12661:SF5">
    <property type="entry name" value="SUPPRESSOR OF SWI4 1 HOMOLOG"/>
    <property type="match status" value="1"/>
</dbReference>
<comment type="caution">
    <text evidence="2">The sequence shown here is derived from an EMBL/GenBank/DDBJ whole genome shotgun (WGS) entry which is preliminary data.</text>
</comment>
<keyword evidence="3" id="KW-1185">Reference proteome</keyword>
<dbReference type="PROSITE" id="PS50833">
    <property type="entry name" value="BRIX"/>
    <property type="match status" value="1"/>
</dbReference>
<protein>
    <recommendedName>
        <fullName evidence="1">Brix domain-containing protein</fullName>
    </recommendedName>
</protein>
<dbReference type="GO" id="GO:0000027">
    <property type="term" value="P:ribosomal large subunit assembly"/>
    <property type="evidence" value="ECO:0007669"/>
    <property type="project" value="TreeGrafter"/>
</dbReference>